<comment type="similarity">
    <text evidence="1">Belongs to the ATP-dependent AMP-binding enzyme family.</text>
</comment>
<evidence type="ECO:0000256" key="4">
    <source>
        <dbReference type="ARBA" id="ARBA00022840"/>
    </source>
</evidence>
<dbReference type="GO" id="GO:0004321">
    <property type="term" value="F:fatty-acyl-CoA synthase activity"/>
    <property type="evidence" value="ECO:0007669"/>
    <property type="project" value="TreeGrafter"/>
</dbReference>
<dbReference type="InterPro" id="IPR051087">
    <property type="entry name" value="Mitochondrial_ACSM"/>
</dbReference>
<organism evidence="7">
    <name type="scientific">Bradyrhizobium septentrionale</name>
    <dbReference type="NCBI Taxonomy" id="1404411"/>
    <lineage>
        <taxon>Bacteria</taxon>
        <taxon>Pseudomonadati</taxon>
        <taxon>Pseudomonadota</taxon>
        <taxon>Alphaproteobacteria</taxon>
        <taxon>Hyphomicrobiales</taxon>
        <taxon>Nitrobacteraceae</taxon>
        <taxon>Bradyrhizobium</taxon>
    </lineage>
</organism>
<dbReference type="Gene3D" id="3.30.300.30">
    <property type="match status" value="1"/>
</dbReference>
<keyword evidence="9" id="KW-1185">Reference proteome</keyword>
<dbReference type="InterPro" id="IPR045851">
    <property type="entry name" value="AMP-bd_C_sf"/>
</dbReference>
<feature type="domain" description="AMP-binding enzyme C-terminal" evidence="6">
    <location>
        <begin position="457"/>
        <end position="535"/>
    </location>
</feature>
<dbReference type="EMBL" id="JAAOLE020000001">
    <property type="protein sequence ID" value="NVI44899.1"/>
    <property type="molecule type" value="Genomic_DNA"/>
</dbReference>
<dbReference type="Gene3D" id="3.40.50.12780">
    <property type="entry name" value="N-terminal domain of ligase-like"/>
    <property type="match status" value="1"/>
</dbReference>
<reference evidence="8" key="2">
    <citation type="journal article" date="2021" name="Int. J. Syst. Evol. Microbiol.">
        <title>Bradyrhizobium septentrionale sp. nov. (sv. septentrionale) and Bradyrhizobium quebecense sp. nov. (sv. septentrionale) associated with legumes native to Canada possess rearranged symbiosis genes and numerous insertion sequences.</title>
        <authorList>
            <person name="Bromfield E.S.P."/>
            <person name="Cloutier S."/>
        </authorList>
    </citation>
    <scope>NUCLEOTIDE SEQUENCE</scope>
    <source>
        <strain evidence="8">5S5</strain>
    </source>
</reference>
<keyword evidence="3" id="KW-0547">Nucleotide-binding</keyword>
<accession>A0A973W0D0</accession>
<sequence>MTTFQDARAFLLKHRTDYDTAVRDFRWPDPVPFNWALDWFDAELAKSPDSRDRPALWIVDAASGKETKLSFAALSRRSNQVANFLRAQGLKRGDHLLLLLGNVVPLWETMLAAMKLGVVVIPATTLLTADELRDRLDRGRAKAVVATQDQVAKFAGLGSDKLVRIVVGAAQTQEGWLPFEDAAKAPEAFTPDGPTKADDPMLLYFTSGTTAKPKLVRHSQRSYPVGHLSTMYWIGLQPGDVHLNISSPGWAKHAWSCFFAPWNAGATIFIANQPRFEAKGLLATIARCGVTTLCAPPTVWRMFIQEQLSDFKVSLREVCGAGEPLNPEIIDQVKSAWGLTIRDGYGQTETTALAGNSPGQKVKVGSMGRPLPGYRVQVTDNDGHASKEGEVTLLLGADRPAGLMQGYQGDDGKLAGADGEIYRSGDVVFTDDEGYLTFVGRTDDVFKSSDYRISPFELESVLLEHDAVAEAAVVPSPDPIRLAIPKAYVLLVSGVERTPETALSIFQHLHARLAPFKRIRKIELVTELPKTISGKIRRVQLRRLEHDDNRSDALRGAEFREEEFPELQRVRSSGSES</sequence>
<reference evidence="8" key="3">
    <citation type="submission" date="2024-03" db="EMBL/GenBank/DDBJ databases">
        <authorList>
            <person name="Bromfield E.S.P."/>
            <person name="Cloutier S."/>
        </authorList>
    </citation>
    <scope>NUCLEOTIDE SEQUENCE</scope>
    <source>
        <strain evidence="8">5S5</strain>
    </source>
</reference>
<dbReference type="SUPFAM" id="SSF56801">
    <property type="entry name" value="Acetyl-CoA synthetase-like"/>
    <property type="match status" value="1"/>
</dbReference>
<dbReference type="RefSeq" id="WP_166204327.1">
    <property type="nucleotide sequence ID" value="NZ_CP088285.1"/>
</dbReference>
<keyword evidence="2" id="KW-0436">Ligase</keyword>
<dbReference type="AlphaFoldDB" id="A0A973W0D0"/>
<keyword evidence="4" id="KW-0067">ATP-binding</keyword>
<evidence type="ECO:0000256" key="1">
    <source>
        <dbReference type="ARBA" id="ARBA00006432"/>
    </source>
</evidence>
<reference evidence="7" key="1">
    <citation type="submission" date="2020-06" db="EMBL/GenBank/DDBJ databases">
        <title>Whole Genome Sequence of Bradyrhizobium sp. Strain 1S1.</title>
        <authorList>
            <person name="Bromfield E.S.P."/>
            <person name="Cloutier S."/>
        </authorList>
    </citation>
    <scope>NUCLEOTIDE SEQUENCE [LARGE SCALE GENOMIC DNA]</scope>
    <source>
        <strain evidence="7">1S1</strain>
    </source>
</reference>
<evidence type="ECO:0000256" key="3">
    <source>
        <dbReference type="ARBA" id="ARBA00022741"/>
    </source>
</evidence>
<evidence type="ECO:0000313" key="8">
    <source>
        <dbReference type="EMBL" id="WXC77057.1"/>
    </source>
</evidence>
<name>A0A973W0D0_9BRAD</name>
<dbReference type="Pfam" id="PF00501">
    <property type="entry name" value="AMP-binding"/>
    <property type="match status" value="1"/>
</dbReference>
<dbReference type="Pfam" id="PF13193">
    <property type="entry name" value="AMP-binding_C"/>
    <property type="match status" value="1"/>
</dbReference>
<gene>
    <name evidence="7" type="ORF">HAP48_018470</name>
    <name evidence="8" type="ORF">WDK88_26740</name>
</gene>
<dbReference type="GO" id="GO:0015645">
    <property type="term" value="F:fatty acid ligase activity"/>
    <property type="evidence" value="ECO:0007669"/>
    <property type="project" value="TreeGrafter"/>
</dbReference>
<dbReference type="EMBL" id="CP147711">
    <property type="protein sequence ID" value="WXC77057.1"/>
    <property type="molecule type" value="Genomic_DNA"/>
</dbReference>
<proteinExistence type="inferred from homology"/>
<dbReference type="GO" id="GO:0006633">
    <property type="term" value="P:fatty acid biosynthetic process"/>
    <property type="evidence" value="ECO:0007669"/>
    <property type="project" value="TreeGrafter"/>
</dbReference>
<dbReference type="PANTHER" id="PTHR43605">
    <property type="entry name" value="ACYL-COENZYME A SYNTHETASE"/>
    <property type="match status" value="1"/>
</dbReference>
<dbReference type="Proteomes" id="UP001432046">
    <property type="component" value="Chromosome"/>
</dbReference>
<protein>
    <submittedName>
        <fullName evidence="7">AMP-binding protein</fullName>
    </submittedName>
</protein>
<dbReference type="GO" id="GO:0005524">
    <property type="term" value="F:ATP binding"/>
    <property type="evidence" value="ECO:0007669"/>
    <property type="project" value="UniProtKB-KW"/>
</dbReference>
<evidence type="ECO:0000256" key="2">
    <source>
        <dbReference type="ARBA" id="ARBA00022598"/>
    </source>
</evidence>
<dbReference type="FunFam" id="3.40.50.12780:FF:000058">
    <property type="entry name" value="Acetyl-coenzyme A synthetase"/>
    <property type="match status" value="1"/>
</dbReference>
<evidence type="ECO:0000259" key="6">
    <source>
        <dbReference type="Pfam" id="PF13193"/>
    </source>
</evidence>
<dbReference type="GO" id="GO:0006637">
    <property type="term" value="P:acyl-CoA metabolic process"/>
    <property type="evidence" value="ECO:0007669"/>
    <property type="project" value="TreeGrafter"/>
</dbReference>
<dbReference type="InterPro" id="IPR042099">
    <property type="entry name" value="ANL_N_sf"/>
</dbReference>
<evidence type="ECO:0000259" key="5">
    <source>
        <dbReference type="Pfam" id="PF00501"/>
    </source>
</evidence>
<dbReference type="InterPro" id="IPR000873">
    <property type="entry name" value="AMP-dep_synth/lig_dom"/>
</dbReference>
<feature type="domain" description="AMP-dependent synthetase/ligase" evidence="5">
    <location>
        <begin position="51"/>
        <end position="407"/>
    </location>
</feature>
<evidence type="ECO:0000313" key="9">
    <source>
        <dbReference type="Proteomes" id="UP001432046"/>
    </source>
</evidence>
<dbReference type="InterPro" id="IPR025110">
    <property type="entry name" value="AMP-bd_C"/>
</dbReference>
<dbReference type="GO" id="GO:0016405">
    <property type="term" value="F:CoA-ligase activity"/>
    <property type="evidence" value="ECO:0007669"/>
    <property type="project" value="UniProtKB-ARBA"/>
</dbReference>
<evidence type="ECO:0000313" key="7">
    <source>
        <dbReference type="EMBL" id="NVI44899.1"/>
    </source>
</evidence>
<dbReference type="PANTHER" id="PTHR43605:SF10">
    <property type="entry name" value="ACYL-COA SYNTHETASE MEDIUM CHAIN FAMILY MEMBER 3"/>
    <property type="match status" value="1"/>
</dbReference>
<dbReference type="FunFam" id="3.30.300.30:FF:000028">
    <property type="entry name" value="AMP-dependent synthetase"/>
    <property type="match status" value="1"/>
</dbReference>